<accession>A0AA39IKU5</accession>
<dbReference type="PANTHER" id="PTHR11037">
    <property type="entry name" value="TRANSCRIPTION FACTOR CP2"/>
    <property type="match status" value="1"/>
</dbReference>
<evidence type="ECO:0000259" key="8">
    <source>
        <dbReference type="PROSITE" id="PS51968"/>
    </source>
</evidence>
<dbReference type="GO" id="GO:0000978">
    <property type="term" value="F:RNA polymerase II cis-regulatory region sequence-specific DNA binding"/>
    <property type="evidence" value="ECO:0007669"/>
    <property type="project" value="TreeGrafter"/>
</dbReference>
<gene>
    <name evidence="9" type="ORF">QR680_009239</name>
</gene>
<evidence type="ECO:0000256" key="4">
    <source>
        <dbReference type="ARBA" id="ARBA00023163"/>
    </source>
</evidence>
<evidence type="ECO:0000256" key="7">
    <source>
        <dbReference type="SAM" id="MobiDB-lite"/>
    </source>
</evidence>
<dbReference type="Proteomes" id="UP001175271">
    <property type="component" value="Unassembled WGS sequence"/>
</dbReference>
<dbReference type="GO" id="GO:0005634">
    <property type="term" value="C:nucleus"/>
    <property type="evidence" value="ECO:0007669"/>
    <property type="project" value="UniProtKB-SubCell"/>
</dbReference>
<keyword evidence="4" id="KW-0804">Transcription</keyword>
<comment type="caution">
    <text evidence="9">The sequence shown here is derived from an EMBL/GenBank/DDBJ whole genome shotgun (WGS) entry which is preliminary data.</text>
</comment>
<dbReference type="Pfam" id="PF04516">
    <property type="entry name" value="CP2"/>
    <property type="match status" value="1"/>
</dbReference>
<evidence type="ECO:0000313" key="10">
    <source>
        <dbReference type="Proteomes" id="UP001175271"/>
    </source>
</evidence>
<feature type="region of interest" description="Disordered" evidence="7">
    <location>
        <begin position="472"/>
        <end position="517"/>
    </location>
</feature>
<dbReference type="EMBL" id="JAUCMV010000001">
    <property type="protein sequence ID" value="KAK0425505.1"/>
    <property type="molecule type" value="Genomic_DNA"/>
</dbReference>
<organism evidence="9 10">
    <name type="scientific">Steinernema hermaphroditum</name>
    <dbReference type="NCBI Taxonomy" id="289476"/>
    <lineage>
        <taxon>Eukaryota</taxon>
        <taxon>Metazoa</taxon>
        <taxon>Ecdysozoa</taxon>
        <taxon>Nematoda</taxon>
        <taxon>Chromadorea</taxon>
        <taxon>Rhabditida</taxon>
        <taxon>Tylenchina</taxon>
        <taxon>Panagrolaimomorpha</taxon>
        <taxon>Strongyloidoidea</taxon>
        <taxon>Steinernematidae</taxon>
        <taxon>Steinernema</taxon>
    </lineage>
</organism>
<dbReference type="PANTHER" id="PTHR11037:SF20">
    <property type="entry name" value="PROTEIN GRAINYHEAD"/>
    <property type="match status" value="1"/>
</dbReference>
<evidence type="ECO:0000256" key="6">
    <source>
        <dbReference type="PROSITE-ProRule" id="PRU01313"/>
    </source>
</evidence>
<feature type="compositionally biased region" description="Basic and acidic residues" evidence="7">
    <location>
        <begin position="494"/>
        <end position="505"/>
    </location>
</feature>
<dbReference type="GO" id="GO:0001228">
    <property type="term" value="F:DNA-binding transcription activator activity, RNA polymerase II-specific"/>
    <property type="evidence" value="ECO:0007669"/>
    <property type="project" value="TreeGrafter"/>
</dbReference>
<evidence type="ECO:0000256" key="2">
    <source>
        <dbReference type="ARBA" id="ARBA00023015"/>
    </source>
</evidence>
<evidence type="ECO:0000313" key="9">
    <source>
        <dbReference type="EMBL" id="KAK0425505.1"/>
    </source>
</evidence>
<reference evidence="9" key="1">
    <citation type="submission" date="2023-06" db="EMBL/GenBank/DDBJ databases">
        <title>Genomic analysis of the entomopathogenic nematode Steinernema hermaphroditum.</title>
        <authorList>
            <person name="Schwarz E.M."/>
            <person name="Heppert J.K."/>
            <person name="Baniya A."/>
            <person name="Schwartz H.T."/>
            <person name="Tan C.-H."/>
            <person name="Antoshechkin I."/>
            <person name="Sternberg P.W."/>
            <person name="Goodrich-Blair H."/>
            <person name="Dillman A.R."/>
        </authorList>
    </citation>
    <scope>NUCLEOTIDE SEQUENCE</scope>
    <source>
        <strain evidence="9">PS9179</strain>
        <tissue evidence="9">Whole animal</tissue>
    </source>
</reference>
<evidence type="ECO:0000256" key="1">
    <source>
        <dbReference type="ARBA" id="ARBA00004123"/>
    </source>
</evidence>
<name>A0AA39IKU5_9BILA</name>
<evidence type="ECO:0000256" key="5">
    <source>
        <dbReference type="ARBA" id="ARBA00023242"/>
    </source>
</evidence>
<dbReference type="AlphaFoldDB" id="A0AA39IKU5"/>
<protein>
    <recommendedName>
        <fullName evidence="8">Grh/CP2 DB domain-containing protein</fullName>
    </recommendedName>
</protein>
<dbReference type="InterPro" id="IPR057520">
    <property type="entry name" value="GRHL1/CP2_C"/>
</dbReference>
<comment type="subcellular location">
    <subcellularLocation>
        <location evidence="1 6">Nucleus</location>
    </subcellularLocation>
</comment>
<feature type="domain" description="Grh/CP2 DB" evidence="8">
    <location>
        <begin position="292"/>
        <end position="541"/>
    </location>
</feature>
<proteinExistence type="predicted"/>
<keyword evidence="2" id="KW-0805">Transcription regulation</keyword>
<dbReference type="InterPro" id="IPR007604">
    <property type="entry name" value="CP2"/>
</dbReference>
<dbReference type="Pfam" id="PF25416">
    <property type="entry name" value="GRHL1_C"/>
    <property type="match status" value="1"/>
</dbReference>
<keyword evidence="10" id="KW-1185">Reference proteome</keyword>
<evidence type="ECO:0000256" key="3">
    <source>
        <dbReference type="ARBA" id="ARBA00023125"/>
    </source>
</evidence>
<dbReference type="PROSITE" id="PS51968">
    <property type="entry name" value="GRH_CP2_DB"/>
    <property type="match status" value="1"/>
</dbReference>
<sequence>MRAGRTLCENRFALTVVVIVLWSARSFGLLRSSLQDLDQKLRPKPASSQNSARFFEFSTCDRPTPTTGQDVPMAAMKFGNFGDAQSVITQPSTAQTQQFPLDAPSVIKTAPPGSRHEFVSPKQEPLETSLQDLGKMQPAALDYYSMQNYGRVYAADSYLAAPQSITLMPAAQNAPSTALYYNTTGLPGTFAEWSAPRQMEYYPRATYPSEADARGAYKGVVNVVDMPSPVDSGIGADLSLLNGAAVAAAKEESFYLAQSSAGPQEMPGSVIERPERTLSHRDSPVVIAKIHNRLGFQYVLEAPISTSIRRDDDRMTYVNKGQYYNVVLSYIPDHQKPLQSKTVRSCLLLAFREDKTYDKEMETWCKWHKEQQNRRQRIIDYDLKNSSGLIGQVSETALNAIEFYWDPSEGPMKLSVAVQCLSTDFSPQKGVKGWPMHLQIDTFDDENAKVPFHRGYCQIKVFCDKGAERKLRDEDKRAQKRKHQQGNHGANRKMLHENRRDEKRRQTVAGRKKTEGEFHESCDKSEFYHMSDLERPAALFHGTERPFDQQFLASPVVDPFSGIADALEPVAKRPRLSERVMLYAKRSEELVFEPLHVVPPSVSGLLSAVAAKFGIEAEKVAALYKRCRKGVTVKIDDEMVKHYCNEDTFQIEVEPLAEDRFSVLLVELDTAAGANYSPN</sequence>
<feature type="compositionally biased region" description="Basic residues" evidence="7">
    <location>
        <begin position="478"/>
        <end position="493"/>
    </location>
</feature>
<dbReference type="InterPro" id="IPR040167">
    <property type="entry name" value="TF_CP2-like"/>
</dbReference>
<keyword evidence="5 6" id="KW-0539">Nucleus</keyword>
<keyword evidence="3 6" id="KW-0238">DNA-binding</keyword>